<protein>
    <submittedName>
        <fullName evidence="1">Uncharacterized protein</fullName>
    </submittedName>
</protein>
<proteinExistence type="predicted"/>
<keyword evidence="2" id="KW-1185">Reference proteome</keyword>
<dbReference type="Proteomes" id="UP000422108">
    <property type="component" value="Chromosome"/>
</dbReference>
<dbReference type="EMBL" id="AP021879">
    <property type="protein sequence ID" value="BBO87146.1"/>
    <property type="molecule type" value="Genomic_DNA"/>
</dbReference>
<name>A0A5K8A3Z0_9BACT</name>
<gene>
    <name evidence="1" type="ORF">DSCOOX_03260</name>
</gene>
<evidence type="ECO:0000313" key="2">
    <source>
        <dbReference type="Proteomes" id="UP000422108"/>
    </source>
</evidence>
<accession>A0A5K8A3Z0</accession>
<sequence length="98" mass="12347">MKYGDVYYSQIYYLGAECFAKHSYRFRMEPVPGFKNFNRCGHVCRRMKTTYERRWNHAHSDYVRPTRRHLPHVWDDIWVNRDDRSWKRATKRRCQWDR</sequence>
<organism evidence="1 2">
    <name type="scientific">Desulfosarcina ovata subsp. ovata</name>
    <dbReference type="NCBI Taxonomy" id="2752305"/>
    <lineage>
        <taxon>Bacteria</taxon>
        <taxon>Pseudomonadati</taxon>
        <taxon>Thermodesulfobacteriota</taxon>
        <taxon>Desulfobacteria</taxon>
        <taxon>Desulfobacterales</taxon>
        <taxon>Desulfosarcinaceae</taxon>
        <taxon>Desulfosarcina</taxon>
    </lineage>
</organism>
<evidence type="ECO:0000313" key="1">
    <source>
        <dbReference type="EMBL" id="BBO87146.1"/>
    </source>
</evidence>
<reference evidence="1 2" key="1">
    <citation type="submission" date="2019-11" db="EMBL/GenBank/DDBJ databases">
        <title>Comparative genomics of hydrocarbon-degrading Desulfosarcina strains.</title>
        <authorList>
            <person name="Watanabe M."/>
            <person name="Kojima H."/>
            <person name="Fukui M."/>
        </authorList>
    </citation>
    <scope>NUCLEOTIDE SEQUENCE [LARGE SCALE GENOMIC DNA]</scope>
    <source>
        <strain evidence="2">oXyS1</strain>
    </source>
</reference>
<dbReference type="RefSeq" id="WP_155308630.1">
    <property type="nucleotide sequence ID" value="NZ_AP021879.1"/>
</dbReference>
<dbReference type="AlphaFoldDB" id="A0A5K8A3Z0"/>